<dbReference type="GO" id="GO:0010467">
    <property type="term" value="P:gene expression"/>
    <property type="evidence" value="ECO:0007669"/>
    <property type="project" value="UniProtKB-ARBA"/>
</dbReference>
<keyword evidence="4" id="KW-0378">Hydrolase</keyword>
<dbReference type="InterPro" id="IPR027417">
    <property type="entry name" value="P-loop_NTPase"/>
</dbReference>
<dbReference type="FunFam" id="3.30.70.870:FF:000003">
    <property type="entry name" value="GTP-binding protein TypA"/>
    <property type="match status" value="1"/>
</dbReference>
<dbReference type="SMART" id="SM00838">
    <property type="entry name" value="EFG_C"/>
    <property type="match status" value="1"/>
</dbReference>
<evidence type="ECO:0000313" key="7">
    <source>
        <dbReference type="Proteomes" id="UP000503399"/>
    </source>
</evidence>
<dbReference type="Gene3D" id="3.40.50.300">
    <property type="entry name" value="P-loop containing nucleotide triphosphate hydrolases"/>
    <property type="match status" value="1"/>
</dbReference>
<dbReference type="PROSITE" id="PS00301">
    <property type="entry name" value="G_TR_1"/>
    <property type="match status" value="1"/>
</dbReference>
<accession>A0A6F8ZFN8</accession>
<dbReference type="FunFam" id="3.40.50.300:FF:000055">
    <property type="entry name" value="GTP-binding protein TypA"/>
    <property type="match status" value="1"/>
</dbReference>
<dbReference type="NCBIfam" id="TIGR00231">
    <property type="entry name" value="small_GTP"/>
    <property type="match status" value="1"/>
</dbReference>
<evidence type="ECO:0000259" key="5">
    <source>
        <dbReference type="PROSITE" id="PS51722"/>
    </source>
</evidence>
<dbReference type="GO" id="GO:0005829">
    <property type="term" value="C:cytosol"/>
    <property type="evidence" value="ECO:0007669"/>
    <property type="project" value="TreeGrafter"/>
</dbReference>
<dbReference type="CDD" id="cd03710">
    <property type="entry name" value="BipA_TypA_C"/>
    <property type="match status" value="1"/>
</dbReference>
<dbReference type="PROSITE" id="PS51722">
    <property type="entry name" value="G_TR_2"/>
    <property type="match status" value="1"/>
</dbReference>
<comment type="caution">
    <text evidence="4">Lacks conserved residue(s) required for the propagation of feature annotation.</text>
</comment>
<dbReference type="SUPFAM" id="SSF54980">
    <property type="entry name" value="EF-G C-terminal domain-like"/>
    <property type="match status" value="2"/>
</dbReference>
<dbReference type="HAMAP" id="MF_00849">
    <property type="entry name" value="BipA"/>
    <property type="match status" value="1"/>
</dbReference>
<dbReference type="CDD" id="cd16263">
    <property type="entry name" value="BipA_III"/>
    <property type="match status" value="1"/>
</dbReference>
<evidence type="ECO:0000256" key="2">
    <source>
        <dbReference type="ARBA" id="ARBA00023134"/>
    </source>
</evidence>
<comment type="similarity">
    <text evidence="4">Belongs to the TRAFAC class translation factor GTPase superfamily. Classic translation factor GTPase family. BipA subfamily.</text>
</comment>
<dbReference type="FunFam" id="3.30.70.240:FF:000002">
    <property type="entry name" value="GTP-binding protein TypA"/>
    <property type="match status" value="1"/>
</dbReference>
<dbReference type="Gene3D" id="2.40.30.10">
    <property type="entry name" value="Translation factors"/>
    <property type="match status" value="1"/>
</dbReference>
<dbReference type="Proteomes" id="UP000503399">
    <property type="component" value="Chromosome"/>
</dbReference>
<dbReference type="InterPro" id="IPR047041">
    <property type="entry name" value="BipA_GTP-bd_dom"/>
</dbReference>
<dbReference type="GO" id="GO:0005525">
    <property type="term" value="F:GTP binding"/>
    <property type="evidence" value="ECO:0007669"/>
    <property type="project" value="UniProtKB-UniRule"/>
</dbReference>
<dbReference type="InterPro" id="IPR047043">
    <property type="entry name" value="BipA_III"/>
</dbReference>
<dbReference type="FunFam" id="2.40.50.250:FF:000001">
    <property type="entry name" value="GTP-binding protein TypA"/>
    <property type="match status" value="1"/>
</dbReference>
<dbReference type="GO" id="GO:0003924">
    <property type="term" value="F:GTPase activity"/>
    <property type="evidence" value="ECO:0007669"/>
    <property type="project" value="UniProtKB-UniRule"/>
</dbReference>
<dbReference type="PANTHER" id="PTHR42908:SF8">
    <property type="entry name" value="TR-TYPE G DOMAIN-CONTAINING PROTEIN"/>
    <property type="match status" value="1"/>
</dbReference>
<keyword evidence="1 4" id="KW-0547">Nucleotide-binding</keyword>
<dbReference type="FunFam" id="2.40.30.10:FF:000016">
    <property type="entry name" value="GTP-binding protein TypA"/>
    <property type="match status" value="1"/>
</dbReference>
<dbReference type="InterPro" id="IPR006298">
    <property type="entry name" value="BipA"/>
</dbReference>
<reference evidence="6 7" key="1">
    <citation type="submission" date="2020-02" db="EMBL/GenBank/DDBJ databases">
        <authorList>
            <person name="Hogendoorn C."/>
        </authorList>
    </citation>
    <scope>NUCLEOTIDE SEQUENCE [LARGE SCALE GENOMIC DNA]</scope>
    <source>
        <strain evidence="6">R501</strain>
    </source>
</reference>
<dbReference type="EC" id="3.6.5.-" evidence="4"/>
<dbReference type="KEGG" id="hfv:R50_1008"/>
<keyword evidence="4" id="KW-0820">tRNA-binding</keyword>
<dbReference type="NCBIfam" id="TIGR01394">
    <property type="entry name" value="TypA_BipA"/>
    <property type="match status" value="1"/>
</dbReference>
<proteinExistence type="inferred from homology"/>
<dbReference type="Pfam" id="PF00679">
    <property type="entry name" value="EFG_C"/>
    <property type="match status" value="1"/>
</dbReference>
<dbReference type="SUPFAM" id="SSF50447">
    <property type="entry name" value="Translation proteins"/>
    <property type="match status" value="1"/>
</dbReference>
<gene>
    <name evidence="4 6" type="primary">bipA</name>
    <name evidence="6" type="ORF">R50_1008</name>
</gene>
<dbReference type="InterPro" id="IPR035647">
    <property type="entry name" value="EFG_III/V"/>
</dbReference>
<dbReference type="InterPro" id="IPR031157">
    <property type="entry name" value="G_TR_CS"/>
</dbReference>
<dbReference type="PRINTS" id="PR00315">
    <property type="entry name" value="ELONGATNFCT"/>
</dbReference>
<protein>
    <recommendedName>
        <fullName evidence="4">Large ribosomal subunit assembly factor BipA</fullName>
        <ecNumber evidence="4">3.6.5.-</ecNumber>
    </recommendedName>
    <alternativeName>
        <fullName evidence="4">GTP-binding protein BipA</fullName>
    </alternativeName>
</protein>
<dbReference type="GO" id="GO:0019843">
    <property type="term" value="F:rRNA binding"/>
    <property type="evidence" value="ECO:0007669"/>
    <property type="project" value="UniProtKB-KW"/>
</dbReference>
<dbReference type="CDD" id="cd01891">
    <property type="entry name" value="TypA_BipA"/>
    <property type="match status" value="1"/>
</dbReference>
<dbReference type="Gene3D" id="3.30.70.870">
    <property type="entry name" value="Elongation Factor G (Translational Gtpase), domain 3"/>
    <property type="match status" value="1"/>
</dbReference>
<comment type="catalytic activity">
    <reaction evidence="3 4">
        <text>GTP + H2O = GDP + phosphate + H(+)</text>
        <dbReference type="Rhea" id="RHEA:19669"/>
        <dbReference type="ChEBI" id="CHEBI:15377"/>
        <dbReference type="ChEBI" id="CHEBI:15378"/>
        <dbReference type="ChEBI" id="CHEBI:37565"/>
        <dbReference type="ChEBI" id="CHEBI:43474"/>
        <dbReference type="ChEBI" id="CHEBI:58189"/>
    </reaction>
</comment>
<keyword evidence="4" id="KW-0699">rRNA-binding</keyword>
<dbReference type="InterPro" id="IPR000795">
    <property type="entry name" value="T_Tr_GTP-bd_dom"/>
</dbReference>
<dbReference type="InterPro" id="IPR000640">
    <property type="entry name" value="EFG_V-like"/>
</dbReference>
<dbReference type="CDD" id="cd03691">
    <property type="entry name" value="BipA_TypA_II"/>
    <property type="match status" value="1"/>
</dbReference>
<dbReference type="GO" id="GO:0000027">
    <property type="term" value="P:ribosomal large subunit assembly"/>
    <property type="evidence" value="ECO:0007669"/>
    <property type="project" value="UniProtKB-UniRule"/>
</dbReference>
<dbReference type="InterPro" id="IPR048876">
    <property type="entry name" value="BipA_C"/>
</dbReference>
<dbReference type="Pfam" id="PF21018">
    <property type="entry name" value="BipA_C"/>
    <property type="match status" value="1"/>
</dbReference>
<keyword evidence="4" id="KW-0963">Cytoplasm</keyword>
<dbReference type="GO" id="GO:0009409">
    <property type="term" value="P:response to cold"/>
    <property type="evidence" value="ECO:0007669"/>
    <property type="project" value="UniProtKB-ARBA"/>
</dbReference>
<evidence type="ECO:0000256" key="4">
    <source>
        <dbReference type="HAMAP-Rule" id="MF_00849"/>
    </source>
</evidence>
<dbReference type="EMBL" id="LR778114">
    <property type="protein sequence ID" value="CAB1128514.1"/>
    <property type="molecule type" value="Genomic_DNA"/>
</dbReference>
<organism evidence="6 7">
    <name type="scientific">Candidatus Hydrogenisulfobacillus filiaventi</name>
    <dbReference type="NCBI Taxonomy" id="2707344"/>
    <lineage>
        <taxon>Bacteria</taxon>
        <taxon>Bacillati</taxon>
        <taxon>Bacillota</taxon>
        <taxon>Clostridia</taxon>
        <taxon>Eubacteriales</taxon>
        <taxon>Clostridiales Family XVII. Incertae Sedis</taxon>
        <taxon>Candidatus Hydrogenisulfobacillus</taxon>
    </lineage>
</organism>
<keyword evidence="4" id="KW-0694">RNA-binding</keyword>
<dbReference type="GO" id="GO:0043022">
    <property type="term" value="F:ribosome binding"/>
    <property type="evidence" value="ECO:0007669"/>
    <property type="project" value="UniProtKB-UniRule"/>
</dbReference>
<sequence>MKRTDLRNIAIIAHVDHGKTTLVDSMLKQSGIFRDPSQLAERVLDSNDLERERGITILAKTTAVTYRGVTINIVDTPGHADFGGEVERILSMVDGALLVVDATEGPMPQTRYVLQKALGAGLHPIVVLNKMDREGARPREVADQVLELFIDLEASDSQLDFPLLYASAKTGVAAREPELPAGGTLAPLFDAILEHIPCPEGDPDAPLQLLVTTLEHDDYLGRMAIGRIRRGRITPNQMVAVVRHDGSVVRGRVTKVFGRLGLSRVELQEARAGDIVTVAGLEGVGIGETIADADRPEALPPITVDEPTLTILLGVNTSPFAGQDGTYVTSRHLRERLWREAERNVALRVEETEDPEVFRVSGRGELHLGILLEQMRREGYEMEVSKPEVILQEGPDGLQEPMERLFLDVPDEYVGPVIELLGPRRAEMVSMGPAGPGQTRLEFRVPARGLLGFRSAFVNATRGYGIMNHLFDGYGPYLGPIPESPRGALVALETGTTTSYALDNAQERGTLFVGPGVPVYAGMVVGENSRPQDLELNVCRKKHVTNMRSSTADEAVRLTPPRVLTLDLALEYVKSDELVEITPHHIRLRKAQLDSLTRKRERKEREAAL</sequence>
<feature type="binding site" evidence="4">
    <location>
        <begin position="16"/>
        <end position="21"/>
    </location>
    <ligand>
        <name>GTP</name>
        <dbReference type="ChEBI" id="CHEBI:37565"/>
    </ligand>
</feature>
<dbReference type="InterPro" id="IPR047042">
    <property type="entry name" value="BipA_II"/>
</dbReference>
<comment type="function">
    <text evidence="4">A 50S ribosomal subunit assembly protein with GTPase activity, required for 50S subunit assembly at low temperatures, may also play a role in translation. Binds GTP and analogs. Binds the 70S ribosome between the 30S and 50S subunits, in a similar position as ribosome-bound EF-G; it contacts a number of ribosomal proteins, both rRNAs and the A-site tRNA.</text>
</comment>
<dbReference type="Pfam" id="PF00009">
    <property type="entry name" value="GTP_EFTU"/>
    <property type="match status" value="1"/>
</dbReference>
<dbReference type="InterPro" id="IPR009000">
    <property type="entry name" value="Transl_B-barrel_sf"/>
</dbReference>
<keyword evidence="4" id="KW-0690">Ribosome biogenesis</keyword>
<dbReference type="SUPFAM" id="SSF52540">
    <property type="entry name" value="P-loop containing nucleoside triphosphate hydrolases"/>
    <property type="match status" value="1"/>
</dbReference>
<feature type="domain" description="Tr-type G" evidence="5">
    <location>
        <begin position="4"/>
        <end position="200"/>
    </location>
</feature>
<name>A0A6F8ZFN8_9FIRM</name>
<dbReference type="InterPro" id="IPR042116">
    <property type="entry name" value="TypA/BipA_C"/>
</dbReference>
<dbReference type="AlphaFoldDB" id="A0A6F8ZFN8"/>
<dbReference type="Gene3D" id="3.30.70.240">
    <property type="match status" value="1"/>
</dbReference>
<dbReference type="GO" id="GO:0000049">
    <property type="term" value="F:tRNA binding"/>
    <property type="evidence" value="ECO:0007669"/>
    <property type="project" value="UniProtKB-KW"/>
</dbReference>
<keyword evidence="7" id="KW-1185">Reference proteome</keyword>
<dbReference type="Gene3D" id="2.40.50.250">
    <property type="entry name" value="bipa protein"/>
    <property type="match status" value="1"/>
</dbReference>
<comment type="subunit">
    <text evidence="4">Monomer.</text>
</comment>
<keyword evidence="2 4" id="KW-0342">GTP-binding</keyword>
<dbReference type="PANTHER" id="PTHR42908">
    <property type="entry name" value="TRANSLATION ELONGATION FACTOR-RELATED"/>
    <property type="match status" value="1"/>
</dbReference>
<comment type="subcellular location">
    <subcellularLocation>
        <location evidence="4">Cytoplasm</location>
    </subcellularLocation>
    <text evidence="4">Binds to ribosomes.</text>
</comment>
<dbReference type="InterPro" id="IPR035651">
    <property type="entry name" value="BipA_V"/>
</dbReference>
<dbReference type="InterPro" id="IPR005225">
    <property type="entry name" value="Small_GTP-bd"/>
</dbReference>
<evidence type="ECO:0000256" key="1">
    <source>
        <dbReference type="ARBA" id="ARBA00022741"/>
    </source>
</evidence>
<dbReference type="GO" id="GO:1990904">
    <property type="term" value="C:ribonucleoprotein complex"/>
    <property type="evidence" value="ECO:0007669"/>
    <property type="project" value="TreeGrafter"/>
</dbReference>
<evidence type="ECO:0000256" key="3">
    <source>
        <dbReference type="ARBA" id="ARBA00048548"/>
    </source>
</evidence>
<evidence type="ECO:0000313" key="6">
    <source>
        <dbReference type="EMBL" id="CAB1128514.1"/>
    </source>
</evidence>